<dbReference type="Pfam" id="PF12833">
    <property type="entry name" value="HTH_18"/>
    <property type="match status" value="1"/>
</dbReference>
<dbReference type="SMART" id="SM00342">
    <property type="entry name" value="HTH_ARAC"/>
    <property type="match status" value="1"/>
</dbReference>
<dbReference type="KEGG" id="ava:Ava_3869"/>
<gene>
    <name evidence="6" type="ordered locus">Ava_3869</name>
</gene>
<dbReference type="PANTHER" id="PTHR46796:SF6">
    <property type="entry name" value="ARAC SUBFAMILY"/>
    <property type="match status" value="1"/>
</dbReference>
<dbReference type="InterPro" id="IPR037923">
    <property type="entry name" value="HTH-like"/>
</dbReference>
<dbReference type="Gene3D" id="1.10.10.60">
    <property type="entry name" value="Homeodomain-like"/>
    <property type="match status" value="2"/>
</dbReference>
<name>Q3M6B2_TRIV2</name>
<dbReference type="GO" id="GO:0043565">
    <property type="term" value="F:sequence-specific DNA binding"/>
    <property type="evidence" value="ECO:0007669"/>
    <property type="project" value="InterPro"/>
</dbReference>
<dbReference type="InterPro" id="IPR009057">
    <property type="entry name" value="Homeodomain-like_sf"/>
</dbReference>
<dbReference type="InterPro" id="IPR018060">
    <property type="entry name" value="HTH_AraC"/>
</dbReference>
<dbReference type="EMBL" id="CP000117">
    <property type="protein sequence ID" value="ABA23474.1"/>
    <property type="molecule type" value="Genomic_DNA"/>
</dbReference>
<evidence type="ECO:0000256" key="3">
    <source>
        <dbReference type="ARBA" id="ARBA00023159"/>
    </source>
</evidence>
<dbReference type="AlphaFoldDB" id="Q3M6B2"/>
<evidence type="ECO:0000313" key="7">
    <source>
        <dbReference type="Proteomes" id="UP000002533"/>
    </source>
</evidence>
<evidence type="ECO:0000259" key="5">
    <source>
        <dbReference type="PROSITE" id="PS01124"/>
    </source>
</evidence>
<organism evidence="6 7">
    <name type="scientific">Trichormus variabilis (strain ATCC 29413 / PCC 7937)</name>
    <name type="common">Anabaena variabilis</name>
    <dbReference type="NCBI Taxonomy" id="240292"/>
    <lineage>
        <taxon>Bacteria</taxon>
        <taxon>Bacillati</taxon>
        <taxon>Cyanobacteriota</taxon>
        <taxon>Cyanophyceae</taxon>
        <taxon>Nostocales</taxon>
        <taxon>Nostocaceae</taxon>
        <taxon>Trichormus</taxon>
    </lineage>
</organism>
<evidence type="ECO:0000256" key="1">
    <source>
        <dbReference type="ARBA" id="ARBA00023015"/>
    </source>
</evidence>
<evidence type="ECO:0000256" key="4">
    <source>
        <dbReference type="ARBA" id="ARBA00023163"/>
    </source>
</evidence>
<dbReference type="PROSITE" id="PS01124">
    <property type="entry name" value="HTH_ARAC_FAMILY_2"/>
    <property type="match status" value="1"/>
</dbReference>
<feature type="domain" description="HTH araC/xylS-type" evidence="5">
    <location>
        <begin position="203"/>
        <end position="301"/>
    </location>
</feature>
<dbReference type="SUPFAM" id="SSF46689">
    <property type="entry name" value="Homeodomain-like"/>
    <property type="match status" value="2"/>
</dbReference>
<keyword evidence="2" id="KW-0238">DNA-binding</keyword>
<keyword evidence="4" id="KW-0804">Transcription</keyword>
<dbReference type="PRINTS" id="PR00032">
    <property type="entry name" value="HTHARAC"/>
</dbReference>
<dbReference type="InterPro" id="IPR050204">
    <property type="entry name" value="AraC_XylS_family_regulators"/>
</dbReference>
<dbReference type="PROSITE" id="PS00041">
    <property type="entry name" value="HTH_ARAC_FAMILY_1"/>
    <property type="match status" value="1"/>
</dbReference>
<dbReference type="HOGENOM" id="CLU_000445_88_4_3"/>
<keyword evidence="3" id="KW-0010">Activator</keyword>
<sequence length="304" mass="34883">MMSEEKILSVDFTQEDAYTEILPRSPLVSSYHAQWQGLRLDVHQQPGHETPEHSPQQHVLTVSLEQQIVRSERILDGRLQYENIAKGDVAIIPAQTRHISRWQSEAKFLVLSMEPAFFTRMVIEAGDLQKIEIKPRFAAPDPLIQQIGLALQTELESEHKGSSIYIESLTTTLCIHLLKHYCVTGGTILDDHHHKGLSHWKLRQAISYIHENLDQDLTLVDISTAVGMSMYYFSRQFKQSTGFAPHQYVMNCRIERAKKLLGSTNKTIEQICTQVGFQSQSHFTNVFRKLMGITPRVYREQVKT</sequence>
<dbReference type="InterPro" id="IPR020449">
    <property type="entry name" value="Tscrpt_reg_AraC-type_HTH"/>
</dbReference>
<accession>Q3M6B2</accession>
<dbReference type="eggNOG" id="COG4977">
    <property type="taxonomic scope" value="Bacteria"/>
</dbReference>
<dbReference type="InterPro" id="IPR018062">
    <property type="entry name" value="HTH_AraC-typ_CS"/>
</dbReference>
<dbReference type="Proteomes" id="UP000002533">
    <property type="component" value="Chromosome"/>
</dbReference>
<dbReference type="SUPFAM" id="SSF51215">
    <property type="entry name" value="Regulatory protein AraC"/>
    <property type="match status" value="1"/>
</dbReference>
<evidence type="ECO:0000256" key="2">
    <source>
        <dbReference type="ARBA" id="ARBA00023125"/>
    </source>
</evidence>
<proteinExistence type="predicted"/>
<protein>
    <submittedName>
        <fullName evidence="6">Transcriptional regulator, AraC family</fullName>
    </submittedName>
</protein>
<dbReference type="PANTHER" id="PTHR46796">
    <property type="entry name" value="HTH-TYPE TRANSCRIPTIONAL ACTIVATOR RHAS-RELATED"/>
    <property type="match status" value="1"/>
</dbReference>
<dbReference type="DNASU" id="3678509"/>
<dbReference type="STRING" id="240292.Ava_3869"/>
<reference evidence="7" key="1">
    <citation type="journal article" date="2014" name="Stand. Genomic Sci.">
        <title>Complete genome sequence of Anabaena variabilis ATCC 29413.</title>
        <authorList>
            <person name="Thiel T."/>
            <person name="Pratte B.S."/>
            <person name="Zhong J."/>
            <person name="Goodwin L."/>
            <person name="Copeland A."/>
            <person name="Lucas S."/>
            <person name="Han C."/>
            <person name="Pitluck S."/>
            <person name="Land M.L."/>
            <person name="Kyrpides N.C."/>
            <person name="Woyke T."/>
        </authorList>
    </citation>
    <scope>NUCLEOTIDE SEQUENCE [LARGE SCALE GENOMIC DNA]</scope>
    <source>
        <strain evidence="7">ATCC 29413 / PCC 7937</strain>
    </source>
</reference>
<dbReference type="GO" id="GO:0003700">
    <property type="term" value="F:DNA-binding transcription factor activity"/>
    <property type="evidence" value="ECO:0007669"/>
    <property type="project" value="InterPro"/>
</dbReference>
<evidence type="ECO:0000313" key="6">
    <source>
        <dbReference type="EMBL" id="ABA23474.1"/>
    </source>
</evidence>
<keyword evidence="1" id="KW-0805">Transcription regulation</keyword>